<keyword evidence="2" id="KW-1185">Reference proteome</keyword>
<sequence>MDTMCNNLIAMGTAQSCRKVVNQYHRDQGIRRKSWNSQTAFQLVLMPSLWPIYLRDVRRLQYYEETASYQDHSRVTKCREREGLERSDS</sequence>
<dbReference type="OrthoDB" id="5928616at2759"/>
<evidence type="ECO:0000313" key="1">
    <source>
        <dbReference type="EMBL" id="KRZ48020.1"/>
    </source>
</evidence>
<dbReference type="Proteomes" id="UP000054721">
    <property type="component" value="Unassembled WGS sequence"/>
</dbReference>
<protein>
    <submittedName>
        <fullName evidence="1">Uncharacterized protein</fullName>
    </submittedName>
</protein>
<accession>A0A0V1KLA9</accession>
<proteinExistence type="predicted"/>
<organism evidence="1 2">
    <name type="scientific">Trichinella nativa</name>
    <dbReference type="NCBI Taxonomy" id="6335"/>
    <lineage>
        <taxon>Eukaryota</taxon>
        <taxon>Metazoa</taxon>
        <taxon>Ecdysozoa</taxon>
        <taxon>Nematoda</taxon>
        <taxon>Enoplea</taxon>
        <taxon>Dorylaimia</taxon>
        <taxon>Trichinellida</taxon>
        <taxon>Trichinellidae</taxon>
        <taxon>Trichinella</taxon>
    </lineage>
</organism>
<evidence type="ECO:0000313" key="2">
    <source>
        <dbReference type="Proteomes" id="UP000054721"/>
    </source>
</evidence>
<dbReference type="EMBL" id="JYDW01000488">
    <property type="protein sequence ID" value="KRZ48020.1"/>
    <property type="molecule type" value="Genomic_DNA"/>
</dbReference>
<gene>
    <name evidence="1" type="ORF">T02_10783</name>
</gene>
<reference evidence="1 2" key="1">
    <citation type="submission" date="2015-05" db="EMBL/GenBank/DDBJ databases">
        <title>Evolution of Trichinella species and genotypes.</title>
        <authorList>
            <person name="Korhonen P.K."/>
            <person name="Edoardo P."/>
            <person name="Giuseppe L.R."/>
            <person name="Gasser R.B."/>
        </authorList>
    </citation>
    <scope>NUCLEOTIDE SEQUENCE [LARGE SCALE GENOMIC DNA]</scope>
    <source>
        <strain evidence="1">ISS10</strain>
    </source>
</reference>
<name>A0A0V1KLA9_9BILA</name>
<comment type="caution">
    <text evidence="1">The sequence shown here is derived from an EMBL/GenBank/DDBJ whole genome shotgun (WGS) entry which is preliminary data.</text>
</comment>
<dbReference type="AlphaFoldDB" id="A0A0V1KLA9"/>